<organism evidence="2 3">
    <name type="scientific">Irregularibacter muris</name>
    <dbReference type="NCBI Taxonomy" id="1796619"/>
    <lineage>
        <taxon>Bacteria</taxon>
        <taxon>Bacillati</taxon>
        <taxon>Bacillota</taxon>
        <taxon>Clostridia</taxon>
        <taxon>Eubacteriales</taxon>
        <taxon>Eubacteriaceae</taxon>
        <taxon>Irregularibacter</taxon>
    </lineage>
</organism>
<dbReference type="AlphaFoldDB" id="A0AAE3HDZ2"/>
<proteinExistence type="predicted"/>
<comment type="caution">
    <text evidence="2">The sequence shown here is derived from an EMBL/GenBank/DDBJ whole genome shotgun (WGS) entry which is preliminary data.</text>
</comment>
<keyword evidence="1" id="KW-0812">Transmembrane</keyword>
<keyword evidence="3" id="KW-1185">Reference proteome</keyword>
<evidence type="ECO:0000313" key="2">
    <source>
        <dbReference type="EMBL" id="MCR1898761.1"/>
    </source>
</evidence>
<accession>A0AAE3HDZ2</accession>
<dbReference type="RefSeq" id="WP_257530434.1">
    <property type="nucleotide sequence ID" value="NZ_JANKAS010000005.1"/>
</dbReference>
<dbReference type="SUPFAM" id="SSF54211">
    <property type="entry name" value="Ribosomal protein S5 domain 2-like"/>
    <property type="match status" value="1"/>
</dbReference>
<keyword evidence="1" id="KW-1133">Transmembrane helix</keyword>
<dbReference type="EMBL" id="JANKAS010000005">
    <property type="protein sequence ID" value="MCR1898761.1"/>
    <property type="molecule type" value="Genomic_DNA"/>
</dbReference>
<gene>
    <name evidence="2" type="ORF">NSA47_07110</name>
</gene>
<protein>
    <submittedName>
        <fullName evidence="2">Uncharacterized protein</fullName>
    </submittedName>
</protein>
<dbReference type="Proteomes" id="UP001205748">
    <property type="component" value="Unassembled WGS sequence"/>
</dbReference>
<dbReference type="Gene3D" id="3.30.230.10">
    <property type="match status" value="1"/>
</dbReference>
<reference evidence="2" key="1">
    <citation type="submission" date="2022-07" db="EMBL/GenBank/DDBJ databases">
        <title>Enhanced cultured diversity of the mouse gut microbiota enables custom-made synthetic communities.</title>
        <authorList>
            <person name="Afrizal A."/>
        </authorList>
    </citation>
    <scope>NUCLEOTIDE SEQUENCE</scope>
    <source>
        <strain evidence="2">DSM 28593</strain>
    </source>
</reference>
<feature type="transmembrane region" description="Helical" evidence="1">
    <location>
        <begin position="6"/>
        <end position="22"/>
    </location>
</feature>
<evidence type="ECO:0000256" key="1">
    <source>
        <dbReference type="SAM" id="Phobius"/>
    </source>
</evidence>
<dbReference type="InterPro" id="IPR020568">
    <property type="entry name" value="Ribosomal_Su5_D2-typ_SF"/>
</dbReference>
<name>A0AAE3HDZ2_9FIRM</name>
<keyword evidence="1" id="KW-0472">Membrane</keyword>
<evidence type="ECO:0000313" key="3">
    <source>
        <dbReference type="Proteomes" id="UP001205748"/>
    </source>
</evidence>
<sequence>MKALTIAVLIFFALSIFILYIEKTKIFWKKNKKIIEMTKLRKERSYRLDKPLHKKIEGKLKKEIHSQEDKRNLLQSFMEATEFYMEEDSQVELIHRAKNFNELLYSFSILMQRALNQGRTFAVLEDVKYIPPLLFTFDKSQIGIIYTLGTIEGEIKKIKIQCCAVPVGRRKGRIISGEMIDISPFPLGDFIKDYDIFIKFYPQKPENHGQWEAGLIVSIYSAIINKALPPSTLILGGIDKKGKLQAVSNMNNLVKILAKENRSSIFYPRDNEKDMKNLSKDISSHSFKAIKHIEEIITRLEIYNQ</sequence>
<dbReference type="InterPro" id="IPR014721">
    <property type="entry name" value="Ribsml_uS5_D2-typ_fold_subgr"/>
</dbReference>